<evidence type="ECO:0000256" key="2">
    <source>
        <dbReference type="ARBA" id="ARBA00022771"/>
    </source>
</evidence>
<evidence type="ECO:0000256" key="5">
    <source>
        <dbReference type="SAM" id="Phobius"/>
    </source>
</evidence>
<dbReference type="EMBL" id="CAJVPL010000269">
    <property type="protein sequence ID" value="CAG8476388.1"/>
    <property type="molecule type" value="Genomic_DNA"/>
</dbReference>
<keyword evidence="2" id="KW-0863">Zinc-finger</keyword>
<dbReference type="SUPFAM" id="SSF57850">
    <property type="entry name" value="RING/U-box"/>
    <property type="match status" value="1"/>
</dbReference>
<feature type="domain" description="RING-CH-type" evidence="6">
    <location>
        <begin position="56"/>
        <end position="121"/>
    </location>
</feature>
<keyword evidence="3" id="KW-0862">Zinc</keyword>
<proteinExistence type="predicted"/>
<sequence>MSSTAIPRRDVNSQNENSVYGKSSAFKLPGRNESEDEQTDLAKSECTTISDNNLKLEDSSSNQEKSRQKDEDTLGRLISPCLCKGTIRHVHVECLNRWRLRSQKKTSFFQCDECKYQYAFRRTTIAKYATNEFVLTIVTLTLFSCCVFLGGFIAKFFLYFNGFSPVILYDNTLDEEIPIEPMTLVKIFTVDYNHLISGFVFVGTIGFLQILFSLLWLGPFPFTVLVVTVVLLVGIIKAVWGMYKLAQGVSRLILERVELVILEVNAPSETSSA</sequence>
<dbReference type="CDD" id="cd16495">
    <property type="entry name" value="RING_CH-C4HC3_MARCH"/>
    <property type="match status" value="1"/>
</dbReference>
<dbReference type="InterPro" id="IPR011016">
    <property type="entry name" value="Znf_RING-CH"/>
</dbReference>
<accession>A0A9N8Z8H4</accession>
<feature type="transmembrane region" description="Helical" evidence="5">
    <location>
        <begin position="222"/>
        <end position="243"/>
    </location>
</feature>
<evidence type="ECO:0000256" key="1">
    <source>
        <dbReference type="ARBA" id="ARBA00022723"/>
    </source>
</evidence>
<protein>
    <submittedName>
        <fullName evidence="7">9012_t:CDS:1</fullName>
    </submittedName>
</protein>
<organism evidence="7 8">
    <name type="scientific">Ambispora gerdemannii</name>
    <dbReference type="NCBI Taxonomy" id="144530"/>
    <lineage>
        <taxon>Eukaryota</taxon>
        <taxon>Fungi</taxon>
        <taxon>Fungi incertae sedis</taxon>
        <taxon>Mucoromycota</taxon>
        <taxon>Glomeromycotina</taxon>
        <taxon>Glomeromycetes</taxon>
        <taxon>Archaeosporales</taxon>
        <taxon>Ambisporaceae</taxon>
        <taxon>Ambispora</taxon>
    </lineage>
</organism>
<evidence type="ECO:0000256" key="3">
    <source>
        <dbReference type="ARBA" id="ARBA00022833"/>
    </source>
</evidence>
<keyword evidence="5" id="KW-1133">Transmembrane helix</keyword>
<gene>
    <name evidence="7" type="ORF">AGERDE_LOCUS3001</name>
</gene>
<keyword evidence="1" id="KW-0479">Metal-binding</keyword>
<feature type="region of interest" description="Disordered" evidence="4">
    <location>
        <begin position="1"/>
        <end position="43"/>
    </location>
</feature>
<dbReference type="GO" id="GO:0008270">
    <property type="term" value="F:zinc ion binding"/>
    <property type="evidence" value="ECO:0007669"/>
    <property type="project" value="UniProtKB-KW"/>
</dbReference>
<keyword evidence="5" id="KW-0472">Membrane</keyword>
<evidence type="ECO:0000259" key="6">
    <source>
        <dbReference type="PROSITE" id="PS51292"/>
    </source>
</evidence>
<dbReference type="Proteomes" id="UP000789831">
    <property type="component" value="Unassembled WGS sequence"/>
</dbReference>
<evidence type="ECO:0000313" key="8">
    <source>
        <dbReference type="Proteomes" id="UP000789831"/>
    </source>
</evidence>
<dbReference type="OrthoDB" id="264354at2759"/>
<keyword evidence="8" id="KW-1185">Reference proteome</keyword>
<feature type="compositionally biased region" description="Polar residues" evidence="4">
    <location>
        <begin position="12"/>
        <end position="21"/>
    </location>
</feature>
<dbReference type="SMART" id="SM00744">
    <property type="entry name" value="RINGv"/>
    <property type="match status" value="1"/>
</dbReference>
<dbReference type="InterPro" id="IPR013083">
    <property type="entry name" value="Znf_RING/FYVE/PHD"/>
</dbReference>
<dbReference type="Pfam" id="PF12906">
    <property type="entry name" value="RINGv"/>
    <property type="match status" value="1"/>
</dbReference>
<feature type="transmembrane region" description="Helical" evidence="5">
    <location>
        <begin position="195"/>
        <end position="216"/>
    </location>
</feature>
<keyword evidence="5" id="KW-0812">Transmembrane</keyword>
<feature type="transmembrane region" description="Helical" evidence="5">
    <location>
        <begin position="133"/>
        <end position="158"/>
    </location>
</feature>
<dbReference type="PANTHER" id="PTHR46347">
    <property type="entry name" value="RING/FYVE/PHD ZINC FINGER SUPERFAMILY PROTEIN"/>
    <property type="match status" value="1"/>
</dbReference>
<dbReference type="PROSITE" id="PS51292">
    <property type="entry name" value="ZF_RING_CH"/>
    <property type="match status" value="1"/>
</dbReference>
<name>A0A9N8Z8H4_9GLOM</name>
<dbReference type="Gene3D" id="3.30.40.10">
    <property type="entry name" value="Zinc/RING finger domain, C3HC4 (zinc finger)"/>
    <property type="match status" value="1"/>
</dbReference>
<evidence type="ECO:0000256" key="4">
    <source>
        <dbReference type="SAM" id="MobiDB-lite"/>
    </source>
</evidence>
<comment type="caution">
    <text evidence="7">The sequence shown here is derived from an EMBL/GenBank/DDBJ whole genome shotgun (WGS) entry which is preliminary data.</text>
</comment>
<dbReference type="AlphaFoldDB" id="A0A9N8Z8H4"/>
<evidence type="ECO:0000313" key="7">
    <source>
        <dbReference type="EMBL" id="CAG8476388.1"/>
    </source>
</evidence>
<dbReference type="PANTHER" id="PTHR46347:SF1">
    <property type="entry name" value="RING_FYVE_PHD ZINC FINGER SUPERFAMILY PROTEIN"/>
    <property type="match status" value="1"/>
</dbReference>
<reference evidence="7" key="1">
    <citation type="submission" date="2021-06" db="EMBL/GenBank/DDBJ databases">
        <authorList>
            <person name="Kallberg Y."/>
            <person name="Tangrot J."/>
            <person name="Rosling A."/>
        </authorList>
    </citation>
    <scope>NUCLEOTIDE SEQUENCE</scope>
    <source>
        <strain evidence="7">MT106</strain>
    </source>
</reference>